<gene>
    <name evidence="2" type="ORF">LRS13_07440</name>
</gene>
<dbReference type="InterPro" id="IPR029044">
    <property type="entry name" value="Nucleotide-diphossugar_trans"/>
</dbReference>
<dbReference type="Pfam" id="PF00535">
    <property type="entry name" value="Glycos_transf_2"/>
    <property type="match status" value="1"/>
</dbReference>
<dbReference type="EC" id="2.4.-.-" evidence="2"/>
<dbReference type="PANTHER" id="PTHR43685">
    <property type="entry name" value="GLYCOSYLTRANSFERASE"/>
    <property type="match status" value="1"/>
</dbReference>
<proteinExistence type="predicted"/>
<dbReference type="Proteomes" id="UP001058860">
    <property type="component" value="Chromosome"/>
</dbReference>
<organism evidence="2 3">
    <name type="scientific">Svornostia abyssi</name>
    <dbReference type="NCBI Taxonomy" id="2898438"/>
    <lineage>
        <taxon>Bacteria</taxon>
        <taxon>Bacillati</taxon>
        <taxon>Actinomycetota</taxon>
        <taxon>Thermoleophilia</taxon>
        <taxon>Solirubrobacterales</taxon>
        <taxon>Baekduiaceae</taxon>
        <taxon>Svornostia</taxon>
    </lineage>
</organism>
<dbReference type="InterPro" id="IPR050834">
    <property type="entry name" value="Glycosyltransf_2"/>
</dbReference>
<evidence type="ECO:0000259" key="1">
    <source>
        <dbReference type="Pfam" id="PF00535"/>
    </source>
</evidence>
<dbReference type="PANTHER" id="PTHR43685:SF2">
    <property type="entry name" value="GLYCOSYLTRANSFERASE 2-LIKE DOMAIN-CONTAINING PROTEIN"/>
    <property type="match status" value="1"/>
</dbReference>
<name>A0ABY5PM01_9ACTN</name>
<feature type="domain" description="Glycosyltransferase 2-like" evidence="1">
    <location>
        <begin position="1"/>
        <end position="153"/>
    </location>
</feature>
<dbReference type="GO" id="GO:0016757">
    <property type="term" value="F:glycosyltransferase activity"/>
    <property type="evidence" value="ECO:0007669"/>
    <property type="project" value="UniProtKB-KW"/>
</dbReference>
<evidence type="ECO:0000313" key="2">
    <source>
        <dbReference type="EMBL" id="UUY05347.1"/>
    </source>
</evidence>
<dbReference type="EMBL" id="CP088295">
    <property type="protein sequence ID" value="UUY05347.1"/>
    <property type="molecule type" value="Genomic_DNA"/>
</dbReference>
<protein>
    <submittedName>
        <fullName evidence="2">Glycosyltransferase</fullName>
        <ecNumber evidence="2">2.4.-.-</ecNumber>
    </submittedName>
</protein>
<reference evidence="3" key="1">
    <citation type="submission" date="2021-11" db="EMBL/GenBank/DDBJ databases">
        <title>Cultivation dependent microbiological survey of springs from the worlds oldest radium mine currently devoted to the extraction of radon-saturated water.</title>
        <authorList>
            <person name="Kapinusova G."/>
            <person name="Smrhova T."/>
            <person name="Strejcek M."/>
            <person name="Suman J."/>
            <person name="Jani K."/>
            <person name="Pajer P."/>
            <person name="Uhlik O."/>
        </authorList>
    </citation>
    <scope>NUCLEOTIDE SEQUENCE [LARGE SCALE GENOMIC DNA]</scope>
    <source>
        <strain evidence="3">J379</strain>
    </source>
</reference>
<keyword evidence="2" id="KW-0328">Glycosyltransferase</keyword>
<dbReference type="SUPFAM" id="SSF53448">
    <property type="entry name" value="Nucleotide-diphospho-sugar transferases"/>
    <property type="match status" value="1"/>
</dbReference>
<dbReference type="Gene3D" id="3.90.550.10">
    <property type="entry name" value="Spore Coat Polysaccharide Biosynthesis Protein SpsA, Chain A"/>
    <property type="match status" value="1"/>
</dbReference>
<accession>A0ABY5PM01</accession>
<keyword evidence="3" id="KW-1185">Reference proteome</keyword>
<dbReference type="InterPro" id="IPR001173">
    <property type="entry name" value="Glyco_trans_2-like"/>
</dbReference>
<evidence type="ECO:0000313" key="3">
    <source>
        <dbReference type="Proteomes" id="UP001058860"/>
    </source>
</evidence>
<keyword evidence="2" id="KW-0808">Transferase</keyword>
<sequence length="298" mass="33891">MPAHRDSEQLRAAARSVLDQDFTDLELIISDDSGGGLRAAAEELADPRIRYFANERQLGLGGNHTIAVERAQGELIAFLHDDDEWLPGYLSTYVEALQRDPSVGIVCGDVWIDKGGAWERRSRPAPGRYEHWMPVLMQHATFIPSSTVMRREVWDAAERELPDLPVGDVILYIEAARTDWAMVWIDEPLVRYRMHEGNQSEAHAKRFRDGLVQVFDVYAFDDPVDEAARRHRLARQLISRAGLSAREGDAEAARADLVRAAELDPTAQRPRRLALLFLLDHPGLRDRSRQVRDLFPRR</sequence>